<comment type="similarity">
    <text evidence="3">Belongs to the TO family.</text>
</comment>
<sequence length="315" mass="34361">MSDGMHNTILLQGLGLLCLLALAAAANLSDYVTPCKSKDPELNECVRRAAQQVLEKSSKGFPDLGVPAMDPAKIPALAIDRTGALAMSLSFSNSTHQGLGSTVVKSARNGKAAIPVIINGDPKYRVPNMNPMVIPELALWQGTSAVGLKLAWKNAQIHGLKDAEFRECDMNVTTKHTKLTFFAPKISITGIYTASGRVLILPVTGTGPSNITVLNMKISFDYDWPVSKRANGKEYIDIINHKMTLHDLGFMQVKFDNLFNGDRLLGDNMNNFINENWKEVSKEFGPGVADAIGEVFKLVLKNICDLVPYDVVFKP</sequence>
<reference evidence="5" key="1">
    <citation type="submission" date="2022-12" db="EMBL/GenBank/DDBJ databases">
        <title>Chromosome-level genome assembly of the bean flower thrips Megalurothrips usitatus.</title>
        <authorList>
            <person name="Ma L."/>
            <person name="Liu Q."/>
            <person name="Li H."/>
            <person name="Cai W."/>
        </authorList>
    </citation>
    <scope>NUCLEOTIDE SEQUENCE</scope>
    <source>
        <strain evidence="5">Cailab_2022a</strain>
    </source>
</reference>
<dbReference type="PANTHER" id="PTHR11008">
    <property type="entry name" value="PROTEIN TAKEOUT-LIKE PROTEIN"/>
    <property type="match status" value="1"/>
</dbReference>
<protein>
    <recommendedName>
        <fullName evidence="7">Protein takeout-like</fullName>
    </recommendedName>
</protein>
<evidence type="ECO:0000313" key="5">
    <source>
        <dbReference type="EMBL" id="KAJ1528460.1"/>
    </source>
</evidence>
<keyword evidence="1 4" id="KW-0732">Signal</keyword>
<keyword evidence="2" id="KW-0090">Biological rhythms</keyword>
<keyword evidence="6" id="KW-1185">Reference proteome</keyword>
<dbReference type="AlphaFoldDB" id="A0AAV7XSS6"/>
<evidence type="ECO:0000256" key="1">
    <source>
        <dbReference type="ARBA" id="ARBA00022729"/>
    </source>
</evidence>
<accession>A0AAV7XSS6</accession>
<dbReference type="SMART" id="SM00700">
    <property type="entry name" value="JHBP"/>
    <property type="match status" value="1"/>
</dbReference>
<dbReference type="GO" id="GO:0007623">
    <property type="term" value="P:circadian rhythm"/>
    <property type="evidence" value="ECO:0007669"/>
    <property type="project" value="UniProtKB-ARBA"/>
</dbReference>
<proteinExistence type="inferred from homology"/>
<evidence type="ECO:0000256" key="4">
    <source>
        <dbReference type="SAM" id="SignalP"/>
    </source>
</evidence>
<comment type="caution">
    <text evidence="5">The sequence shown here is derived from an EMBL/GenBank/DDBJ whole genome shotgun (WGS) entry which is preliminary data.</text>
</comment>
<dbReference type="EMBL" id="JAPTSV010000004">
    <property type="protein sequence ID" value="KAJ1528460.1"/>
    <property type="molecule type" value="Genomic_DNA"/>
</dbReference>
<feature type="signal peptide" evidence="4">
    <location>
        <begin position="1"/>
        <end position="25"/>
    </location>
</feature>
<dbReference type="InterPro" id="IPR010562">
    <property type="entry name" value="Haemolymph_juvenile_hormone-bd"/>
</dbReference>
<organism evidence="5 6">
    <name type="scientific">Megalurothrips usitatus</name>
    <name type="common">bean blossom thrips</name>
    <dbReference type="NCBI Taxonomy" id="439358"/>
    <lineage>
        <taxon>Eukaryota</taxon>
        <taxon>Metazoa</taxon>
        <taxon>Ecdysozoa</taxon>
        <taxon>Arthropoda</taxon>
        <taxon>Hexapoda</taxon>
        <taxon>Insecta</taxon>
        <taxon>Pterygota</taxon>
        <taxon>Neoptera</taxon>
        <taxon>Paraneoptera</taxon>
        <taxon>Thysanoptera</taxon>
        <taxon>Terebrantia</taxon>
        <taxon>Thripoidea</taxon>
        <taxon>Thripidae</taxon>
        <taxon>Megalurothrips</taxon>
    </lineage>
</organism>
<evidence type="ECO:0008006" key="7">
    <source>
        <dbReference type="Google" id="ProtNLM"/>
    </source>
</evidence>
<dbReference type="Gene3D" id="3.15.10.30">
    <property type="entry name" value="Haemolymph juvenile hormone binding protein"/>
    <property type="match status" value="2"/>
</dbReference>
<dbReference type="InterPro" id="IPR038606">
    <property type="entry name" value="To_sf"/>
</dbReference>
<evidence type="ECO:0000256" key="3">
    <source>
        <dbReference type="ARBA" id="ARBA00060902"/>
    </source>
</evidence>
<feature type="chain" id="PRO_5043462555" description="Protein takeout-like" evidence="4">
    <location>
        <begin position="26"/>
        <end position="315"/>
    </location>
</feature>
<evidence type="ECO:0000313" key="6">
    <source>
        <dbReference type="Proteomes" id="UP001075354"/>
    </source>
</evidence>
<dbReference type="GO" id="GO:0005615">
    <property type="term" value="C:extracellular space"/>
    <property type="evidence" value="ECO:0007669"/>
    <property type="project" value="TreeGrafter"/>
</dbReference>
<name>A0AAV7XSS6_9NEOP</name>
<dbReference type="FunFam" id="3.15.10.30:FF:000001">
    <property type="entry name" value="Takeout-like protein 1"/>
    <property type="match status" value="1"/>
</dbReference>
<evidence type="ECO:0000256" key="2">
    <source>
        <dbReference type="ARBA" id="ARBA00023108"/>
    </source>
</evidence>
<dbReference type="PANTHER" id="PTHR11008:SF32">
    <property type="entry name" value="CIRCADIAN CLOCK-CONTROLLED PROTEIN DAYWAKE-RELATED"/>
    <property type="match status" value="1"/>
</dbReference>
<dbReference type="Pfam" id="PF06585">
    <property type="entry name" value="JHBP"/>
    <property type="match status" value="2"/>
</dbReference>
<gene>
    <name evidence="5" type="ORF">ONE63_006871</name>
</gene>
<dbReference type="Proteomes" id="UP001075354">
    <property type="component" value="Chromosome 4"/>
</dbReference>